<dbReference type="NCBIfam" id="TIGR03465">
    <property type="entry name" value="HpnD"/>
    <property type="match status" value="1"/>
</dbReference>
<sequence length="270" mass="29079">MAQAAQAAGSSFYAGMRILPKPQREAMYAVYAFCRAVDDVADDGGTREQRFAGLARWREGIDALYAGRPTPDTAPLAEPVRRYGLDRADFIAVIDGMAMDAAEDIRAPDEATLDLYCDRVASAVGRLSVRIFGVSEANGHGLAHHLGRALQKTNILRDIDEDAAMGRLYLPREKLDAAGIVTADPVAVAAHPALPAVCAPIVQEARAHFAEAQAIMAREPRRATRAPRLMGAVYGAILEATAKRGFAAPRAVVRKPKLKLLISLVRHGLF</sequence>
<dbReference type="CDD" id="cd00683">
    <property type="entry name" value="Trans_IPPS_HH"/>
    <property type="match status" value="1"/>
</dbReference>
<dbReference type="PANTHER" id="PTHR31480">
    <property type="entry name" value="BIFUNCTIONAL LYCOPENE CYCLASE/PHYTOENE SYNTHASE"/>
    <property type="match status" value="1"/>
</dbReference>
<name>A0A4Q2RIU4_9HYPH</name>
<dbReference type="PROSITE" id="PS01044">
    <property type="entry name" value="SQUALEN_PHYTOEN_SYN_1"/>
    <property type="match status" value="1"/>
</dbReference>
<dbReference type="OrthoDB" id="9807580at2"/>
<evidence type="ECO:0000313" key="3">
    <source>
        <dbReference type="Proteomes" id="UP000289411"/>
    </source>
</evidence>
<keyword evidence="3" id="KW-1185">Reference proteome</keyword>
<protein>
    <submittedName>
        <fullName evidence="2">Squalene synthase HpnD</fullName>
        <ecNumber evidence="2">2.5.1.21</ecNumber>
    </submittedName>
</protein>
<dbReference type="AlphaFoldDB" id="A0A4Q2RIU4"/>
<gene>
    <name evidence="2" type="primary">hpnD</name>
    <name evidence="2" type="ORF">D3272_01050</name>
</gene>
<dbReference type="Proteomes" id="UP000289411">
    <property type="component" value="Unassembled WGS sequence"/>
</dbReference>
<reference evidence="2 3" key="2">
    <citation type="submission" date="2019-02" db="EMBL/GenBank/DDBJ databases">
        <title>'Lichenibacterium ramalinii' gen. nov. sp. nov., 'Lichenibacterium minor' gen. nov. sp. nov.</title>
        <authorList>
            <person name="Pankratov T."/>
        </authorList>
    </citation>
    <scope>NUCLEOTIDE SEQUENCE [LARGE SCALE GENOMIC DNA]</scope>
    <source>
        <strain evidence="2 3">RmlP001</strain>
    </source>
</reference>
<dbReference type="SFLD" id="SFLDG01018">
    <property type="entry name" value="Squalene/Phytoene_Synthase_Lik"/>
    <property type="match status" value="1"/>
</dbReference>
<dbReference type="InterPro" id="IPR033904">
    <property type="entry name" value="Trans_IPPS_HH"/>
</dbReference>
<dbReference type="SFLD" id="SFLDS00005">
    <property type="entry name" value="Isoprenoid_Synthase_Type_I"/>
    <property type="match status" value="1"/>
</dbReference>
<dbReference type="InterPro" id="IPR017828">
    <property type="entry name" value="SQ_synth_HpnD-like"/>
</dbReference>
<comment type="caution">
    <text evidence="2">The sequence shown here is derived from an EMBL/GenBank/DDBJ whole genome shotgun (WGS) entry which is preliminary data.</text>
</comment>
<dbReference type="GO" id="GO:0004311">
    <property type="term" value="F:geranylgeranyl diphosphate synthase activity"/>
    <property type="evidence" value="ECO:0007669"/>
    <property type="project" value="InterPro"/>
</dbReference>
<reference evidence="2 3" key="1">
    <citation type="submission" date="2018-09" db="EMBL/GenBank/DDBJ databases">
        <authorList>
            <person name="Grouzdev D.S."/>
            <person name="Krutkina M.S."/>
        </authorList>
    </citation>
    <scope>NUCLEOTIDE SEQUENCE [LARGE SCALE GENOMIC DNA]</scope>
    <source>
        <strain evidence="2 3">RmlP001</strain>
    </source>
</reference>
<evidence type="ECO:0000313" key="2">
    <source>
        <dbReference type="EMBL" id="RYB07976.1"/>
    </source>
</evidence>
<dbReference type="Pfam" id="PF00494">
    <property type="entry name" value="SQS_PSY"/>
    <property type="match status" value="1"/>
</dbReference>
<dbReference type="Gene3D" id="1.10.600.10">
    <property type="entry name" value="Farnesyl Diphosphate Synthase"/>
    <property type="match status" value="1"/>
</dbReference>
<dbReference type="PROSITE" id="PS01045">
    <property type="entry name" value="SQUALEN_PHYTOEN_SYN_2"/>
    <property type="match status" value="1"/>
</dbReference>
<dbReference type="GO" id="GO:0051996">
    <property type="term" value="F:squalene synthase [NAD(P)H] activity"/>
    <property type="evidence" value="ECO:0007669"/>
    <property type="project" value="UniProtKB-EC"/>
</dbReference>
<dbReference type="EMBL" id="QYBC01000001">
    <property type="protein sequence ID" value="RYB07976.1"/>
    <property type="molecule type" value="Genomic_DNA"/>
</dbReference>
<evidence type="ECO:0000256" key="1">
    <source>
        <dbReference type="ARBA" id="ARBA00022679"/>
    </source>
</evidence>
<dbReference type="SUPFAM" id="SSF48576">
    <property type="entry name" value="Terpenoid synthases"/>
    <property type="match status" value="1"/>
</dbReference>
<dbReference type="InterPro" id="IPR044843">
    <property type="entry name" value="Trans_IPPS_bact-type"/>
</dbReference>
<keyword evidence="1 2" id="KW-0808">Transferase</keyword>
<proteinExistence type="predicted"/>
<dbReference type="InterPro" id="IPR008949">
    <property type="entry name" value="Isoprenoid_synthase_dom_sf"/>
</dbReference>
<dbReference type="InterPro" id="IPR002060">
    <property type="entry name" value="Squ/phyt_synthse"/>
</dbReference>
<dbReference type="SFLD" id="SFLDG01212">
    <property type="entry name" value="Phytoene_synthase_like"/>
    <property type="match status" value="1"/>
</dbReference>
<dbReference type="InterPro" id="IPR019845">
    <property type="entry name" value="Squalene/phytoene_synthase_CS"/>
</dbReference>
<accession>A0A4Q2RIU4</accession>
<organism evidence="2 3">
    <name type="scientific">Lichenibacterium ramalinae</name>
    <dbReference type="NCBI Taxonomy" id="2316527"/>
    <lineage>
        <taxon>Bacteria</taxon>
        <taxon>Pseudomonadati</taxon>
        <taxon>Pseudomonadota</taxon>
        <taxon>Alphaproteobacteria</taxon>
        <taxon>Hyphomicrobiales</taxon>
        <taxon>Lichenihabitantaceae</taxon>
        <taxon>Lichenibacterium</taxon>
    </lineage>
</organism>
<dbReference type="GO" id="GO:0016117">
    <property type="term" value="P:carotenoid biosynthetic process"/>
    <property type="evidence" value="ECO:0007669"/>
    <property type="project" value="InterPro"/>
</dbReference>
<dbReference type="EC" id="2.5.1.21" evidence="2"/>